<gene>
    <name evidence="12" type="ORF">A2304_01025</name>
</gene>
<dbReference type="InterPro" id="IPR027417">
    <property type="entry name" value="P-loop_NTPase"/>
</dbReference>
<evidence type="ECO:0000256" key="2">
    <source>
        <dbReference type="ARBA" id="ARBA00022801"/>
    </source>
</evidence>
<dbReference type="InterPro" id="IPR044742">
    <property type="entry name" value="DEAD/DEAH_RhlB"/>
</dbReference>
<evidence type="ECO:0000259" key="9">
    <source>
        <dbReference type="PROSITE" id="PS51192"/>
    </source>
</evidence>
<dbReference type="SMART" id="SM00490">
    <property type="entry name" value="HELICc"/>
    <property type="match status" value="1"/>
</dbReference>
<dbReference type="GO" id="GO:0003724">
    <property type="term" value="F:RNA helicase activity"/>
    <property type="evidence" value="ECO:0007669"/>
    <property type="project" value="InterPro"/>
</dbReference>
<evidence type="ECO:0000256" key="8">
    <source>
        <dbReference type="SAM" id="MobiDB-lite"/>
    </source>
</evidence>
<dbReference type="PANTHER" id="PTHR47959">
    <property type="entry name" value="ATP-DEPENDENT RNA HELICASE RHLE-RELATED"/>
    <property type="match status" value="1"/>
</dbReference>
<dbReference type="PROSITE" id="PS51194">
    <property type="entry name" value="HELICASE_CTER"/>
    <property type="match status" value="1"/>
</dbReference>
<keyword evidence="2 7" id="KW-0378">Hydrolase</keyword>
<feature type="compositionally biased region" description="Basic and acidic residues" evidence="8">
    <location>
        <begin position="435"/>
        <end position="446"/>
    </location>
</feature>
<evidence type="ECO:0000313" key="13">
    <source>
        <dbReference type="Proteomes" id="UP000176501"/>
    </source>
</evidence>
<dbReference type="InterPro" id="IPR000629">
    <property type="entry name" value="RNA-helicase_DEAD-box_CS"/>
</dbReference>
<dbReference type="SUPFAM" id="SSF52540">
    <property type="entry name" value="P-loop containing nucleoside triphosphate hydrolases"/>
    <property type="match status" value="1"/>
</dbReference>
<dbReference type="EMBL" id="MGFE01000016">
    <property type="protein sequence ID" value="OGL98747.1"/>
    <property type="molecule type" value="Genomic_DNA"/>
</dbReference>
<feature type="domain" description="Helicase C-terminal" evidence="10">
    <location>
        <begin position="236"/>
        <end position="379"/>
    </location>
</feature>
<feature type="compositionally biased region" description="Basic and acidic residues" evidence="8">
    <location>
        <begin position="378"/>
        <end position="394"/>
    </location>
</feature>
<evidence type="ECO:0008006" key="14">
    <source>
        <dbReference type="Google" id="ProtNLM"/>
    </source>
</evidence>
<proteinExistence type="inferred from homology"/>
<evidence type="ECO:0000256" key="4">
    <source>
        <dbReference type="ARBA" id="ARBA00022840"/>
    </source>
</evidence>
<keyword evidence="4 7" id="KW-0067">ATP-binding</keyword>
<dbReference type="GO" id="GO:0003676">
    <property type="term" value="F:nucleic acid binding"/>
    <property type="evidence" value="ECO:0007669"/>
    <property type="project" value="InterPro"/>
</dbReference>
<evidence type="ECO:0000256" key="6">
    <source>
        <dbReference type="PROSITE-ProRule" id="PRU00552"/>
    </source>
</evidence>
<dbReference type="PROSITE" id="PS51195">
    <property type="entry name" value="Q_MOTIF"/>
    <property type="match status" value="1"/>
</dbReference>
<dbReference type="InterPro" id="IPR014001">
    <property type="entry name" value="Helicase_ATP-bd"/>
</dbReference>
<feature type="region of interest" description="Disordered" evidence="8">
    <location>
        <begin position="373"/>
        <end position="484"/>
    </location>
</feature>
<sequence length="484" mass="52257">MTNTQNPQNGGFYGLGIAPSLLDVLARLKYVTPTPIQEKAIPIAVQGQDVIGIAQTGTGKTLAFSIPMLMRLAATKGRGLVLLPTRELALQVDETLQKIGKQAGLRTAVLIGGASIGNQISAIKKNPHVIVATPGRLNDHLDQRSVDLSNVTVLVLDEADRMLDMGFAPQINRVLKHVPPKRQTLLFSATMPPEISKIAANYMAMPVRVEIARSGTAAEGVAQELFVVEKSDKIRLLEKLLNEYHGTVLVFSRTKHGATKISRMLKKMDFTAAEIHSNRSLSQRREALEGFKNGKYRVLVATDIAARGIDVTGIELVINFDLPDQAEDYVHRIGRTGRAGMAGKAISFATPDQGKDVREIEKLVRIQLNITKTPDLPPARKLDMSDAGDRDSRSFSRRPHGGHGGGAPRPTHGASSSSRPRSTSVIGASAPRPSYDSEYRRDKGAKAEGVPSRRPQGGSKPGGRSGGSRRPKMAPRKFFGGMGV</sequence>
<dbReference type="Pfam" id="PF00270">
    <property type="entry name" value="DEAD"/>
    <property type="match status" value="1"/>
</dbReference>
<dbReference type="PROSITE" id="PS00039">
    <property type="entry name" value="DEAD_ATP_HELICASE"/>
    <property type="match status" value="1"/>
</dbReference>
<comment type="caution">
    <text evidence="12">The sequence shown here is derived from an EMBL/GenBank/DDBJ whole genome shotgun (WGS) entry which is preliminary data.</text>
</comment>
<dbReference type="InterPro" id="IPR014014">
    <property type="entry name" value="RNA_helicase_DEAD_Q_motif"/>
</dbReference>
<dbReference type="GO" id="GO:0005829">
    <property type="term" value="C:cytosol"/>
    <property type="evidence" value="ECO:0007669"/>
    <property type="project" value="TreeGrafter"/>
</dbReference>
<dbReference type="CDD" id="cd00268">
    <property type="entry name" value="DEADc"/>
    <property type="match status" value="1"/>
</dbReference>
<organism evidence="12 13">
    <name type="scientific">Candidatus Uhrbacteria bacterium RIFOXYB2_FULL_57_15</name>
    <dbReference type="NCBI Taxonomy" id="1802422"/>
    <lineage>
        <taxon>Bacteria</taxon>
        <taxon>Candidatus Uhriibacteriota</taxon>
    </lineage>
</organism>
<feature type="domain" description="DEAD-box RNA helicase Q" evidence="11">
    <location>
        <begin position="10"/>
        <end position="38"/>
    </location>
</feature>
<evidence type="ECO:0000256" key="5">
    <source>
        <dbReference type="ARBA" id="ARBA00038437"/>
    </source>
</evidence>
<dbReference type="AlphaFoldDB" id="A0A1F7W968"/>
<name>A0A1F7W968_9BACT</name>
<dbReference type="Pfam" id="PF00271">
    <property type="entry name" value="Helicase_C"/>
    <property type="match status" value="1"/>
</dbReference>
<dbReference type="Proteomes" id="UP000176501">
    <property type="component" value="Unassembled WGS sequence"/>
</dbReference>
<reference evidence="12 13" key="1">
    <citation type="journal article" date="2016" name="Nat. Commun.">
        <title>Thousands of microbial genomes shed light on interconnected biogeochemical processes in an aquifer system.</title>
        <authorList>
            <person name="Anantharaman K."/>
            <person name="Brown C.T."/>
            <person name="Hug L.A."/>
            <person name="Sharon I."/>
            <person name="Castelle C.J."/>
            <person name="Probst A.J."/>
            <person name="Thomas B.C."/>
            <person name="Singh A."/>
            <person name="Wilkins M.J."/>
            <person name="Karaoz U."/>
            <person name="Brodie E.L."/>
            <person name="Williams K.H."/>
            <person name="Hubbard S.S."/>
            <person name="Banfield J.F."/>
        </authorList>
    </citation>
    <scope>NUCLEOTIDE SEQUENCE [LARGE SCALE GENOMIC DNA]</scope>
</reference>
<feature type="short sequence motif" description="Q motif" evidence="6">
    <location>
        <begin position="10"/>
        <end position="38"/>
    </location>
</feature>
<feature type="domain" description="Helicase ATP-binding" evidence="9">
    <location>
        <begin position="41"/>
        <end position="209"/>
    </location>
</feature>
<dbReference type="Gene3D" id="3.40.50.300">
    <property type="entry name" value="P-loop containing nucleotide triphosphate hydrolases"/>
    <property type="match status" value="2"/>
</dbReference>
<dbReference type="PANTHER" id="PTHR47959:SF13">
    <property type="entry name" value="ATP-DEPENDENT RNA HELICASE RHLE"/>
    <property type="match status" value="1"/>
</dbReference>
<feature type="compositionally biased region" description="Low complexity" evidence="8">
    <location>
        <begin position="408"/>
        <end position="424"/>
    </location>
</feature>
<evidence type="ECO:0000256" key="3">
    <source>
        <dbReference type="ARBA" id="ARBA00022806"/>
    </source>
</evidence>
<accession>A0A1F7W968</accession>
<evidence type="ECO:0000259" key="10">
    <source>
        <dbReference type="PROSITE" id="PS51194"/>
    </source>
</evidence>
<dbReference type="SMART" id="SM00487">
    <property type="entry name" value="DEXDc"/>
    <property type="match status" value="1"/>
</dbReference>
<keyword evidence="3 7" id="KW-0347">Helicase</keyword>
<comment type="similarity">
    <text evidence="5 7">Belongs to the DEAD box helicase family.</text>
</comment>
<evidence type="ECO:0000256" key="7">
    <source>
        <dbReference type="RuleBase" id="RU000492"/>
    </source>
</evidence>
<dbReference type="InterPro" id="IPR001650">
    <property type="entry name" value="Helicase_C-like"/>
</dbReference>
<dbReference type="PROSITE" id="PS51192">
    <property type="entry name" value="HELICASE_ATP_BIND_1"/>
    <property type="match status" value="1"/>
</dbReference>
<protein>
    <recommendedName>
        <fullName evidence="14">DEAD/DEAH box helicase</fullName>
    </recommendedName>
</protein>
<dbReference type="InterPro" id="IPR050079">
    <property type="entry name" value="DEAD_box_RNA_helicase"/>
</dbReference>
<dbReference type="CDD" id="cd18787">
    <property type="entry name" value="SF2_C_DEAD"/>
    <property type="match status" value="1"/>
</dbReference>
<evidence type="ECO:0000313" key="12">
    <source>
        <dbReference type="EMBL" id="OGL98747.1"/>
    </source>
</evidence>
<dbReference type="InterPro" id="IPR011545">
    <property type="entry name" value="DEAD/DEAH_box_helicase_dom"/>
</dbReference>
<dbReference type="GO" id="GO:0005524">
    <property type="term" value="F:ATP binding"/>
    <property type="evidence" value="ECO:0007669"/>
    <property type="project" value="UniProtKB-KW"/>
</dbReference>
<keyword evidence="1 7" id="KW-0547">Nucleotide-binding</keyword>
<dbReference type="GO" id="GO:0016787">
    <property type="term" value="F:hydrolase activity"/>
    <property type="evidence" value="ECO:0007669"/>
    <property type="project" value="UniProtKB-KW"/>
</dbReference>
<evidence type="ECO:0000256" key="1">
    <source>
        <dbReference type="ARBA" id="ARBA00022741"/>
    </source>
</evidence>
<evidence type="ECO:0000259" key="11">
    <source>
        <dbReference type="PROSITE" id="PS51195"/>
    </source>
</evidence>